<feature type="region of interest" description="Disordered" evidence="1">
    <location>
        <begin position="67"/>
        <end position="197"/>
    </location>
</feature>
<reference evidence="3" key="1">
    <citation type="submission" date="2022-11" db="UniProtKB">
        <authorList>
            <consortium name="WormBaseParasite"/>
        </authorList>
    </citation>
    <scope>IDENTIFICATION</scope>
</reference>
<evidence type="ECO:0000256" key="1">
    <source>
        <dbReference type="SAM" id="MobiDB-lite"/>
    </source>
</evidence>
<sequence length="197" mass="22479">MISSCYTYVPYGTARRHTAKYSRPLTVCRCDCHFKTNRTSFSFLADQVTTNTRFSARSLGTDLRMGEQGKACKNTPDSAVPIGYAPNPIPGSPGLYSHSHGNGATERREKRKIKKRRKKDKKDRESKNKKSSNKEEDQSQREDKEKDSLHYIEYGPHEKTVPSQNIVSKVRQENANSRSSKDLAGKRRHAGPNYRKR</sequence>
<proteinExistence type="predicted"/>
<keyword evidence="2" id="KW-1185">Reference proteome</keyword>
<evidence type="ECO:0000313" key="3">
    <source>
        <dbReference type="WBParaSite" id="nRc.2.0.1.t30993-RA"/>
    </source>
</evidence>
<accession>A0A915JY31</accession>
<dbReference type="AlphaFoldDB" id="A0A915JY31"/>
<evidence type="ECO:0000313" key="2">
    <source>
        <dbReference type="Proteomes" id="UP000887565"/>
    </source>
</evidence>
<feature type="compositionally biased region" description="Basic residues" evidence="1">
    <location>
        <begin position="109"/>
        <end position="121"/>
    </location>
</feature>
<dbReference type="Proteomes" id="UP000887565">
    <property type="component" value="Unplaced"/>
</dbReference>
<organism evidence="2 3">
    <name type="scientific">Romanomermis culicivorax</name>
    <name type="common">Nematode worm</name>
    <dbReference type="NCBI Taxonomy" id="13658"/>
    <lineage>
        <taxon>Eukaryota</taxon>
        <taxon>Metazoa</taxon>
        <taxon>Ecdysozoa</taxon>
        <taxon>Nematoda</taxon>
        <taxon>Enoplea</taxon>
        <taxon>Dorylaimia</taxon>
        <taxon>Mermithida</taxon>
        <taxon>Mermithoidea</taxon>
        <taxon>Mermithidae</taxon>
        <taxon>Romanomermis</taxon>
    </lineage>
</organism>
<feature type="compositionally biased region" description="Basic and acidic residues" evidence="1">
    <location>
        <begin position="122"/>
        <end position="160"/>
    </location>
</feature>
<feature type="compositionally biased region" description="Basic residues" evidence="1">
    <location>
        <begin position="186"/>
        <end position="197"/>
    </location>
</feature>
<protein>
    <submittedName>
        <fullName evidence="3">Uncharacterized protein</fullName>
    </submittedName>
</protein>
<name>A0A915JY31_ROMCU</name>
<dbReference type="WBParaSite" id="nRc.2.0.1.t30993-RA">
    <property type="protein sequence ID" value="nRc.2.0.1.t30993-RA"/>
    <property type="gene ID" value="nRc.2.0.1.g30993"/>
</dbReference>
<feature type="compositionally biased region" description="Polar residues" evidence="1">
    <location>
        <begin position="161"/>
        <end position="178"/>
    </location>
</feature>